<proteinExistence type="predicted"/>
<reference evidence="1 2" key="1">
    <citation type="submission" date="2016-11" db="EMBL/GenBank/DDBJ databases">
        <authorList>
            <person name="Jaros S."/>
            <person name="Januszkiewicz K."/>
            <person name="Wedrychowicz H."/>
        </authorList>
    </citation>
    <scope>NUCLEOTIDE SEQUENCE [LARGE SCALE GENOMIC DNA]</scope>
    <source>
        <strain evidence="1 2">DSM 16917</strain>
    </source>
</reference>
<keyword evidence="2" id="KW-1185">Reference proteome</keyword>
<evidence type="ECO:0000313" key="2">
    <source>
        <dbReference type="Proteomes" id="UP000184268"/>
    </source>
</evidence>
<dbReference type="OrthoDB" id="5826754at2"/>
<dbReference type="RefSeq" id="WP_067656791.1">
    <property type="nucleotide sequence ID" value="NZ_FQXG01000004.1"/>
</dbReference>
<name>A0A1M5VLH5_9GAMM</name>
<dbReference type="STRING" id="299255.SAMN02745129_2843"/>
<evidence type="ECO:0000313" key="1">
    <source>
        <dbReference type="EMBL" id="SHH76089.1"/>
    </source>
</evidence>
<protein>
    <submittedName>
        <fullName evidence="1">Uncharacterized protein</fullName>
    </submittedName>
</protein>
<dbReference type="InterPro" id="IPR029058">
    <property type="entry name" value="AB_hydrolase_fold"/>
</dbReference>
<sequence>MLPFHQVVTRQLGDVRLQAYLHDVTAPVVLTFASGNAALTEGNEHTDNWGFGFLKKRGFNVISFNHIGSQNLFRHTALVAFLAELTPQLERFPERIGYGVSRGAFALGIHADALLLDRILMLMPISTFDDRLAPWEPKAIHHSLGTDWSKGYNDATVCRCPVTLIYDPLYPIDRQHALRFGSAKAHLKIPGVGHHVADALAEMGLLSETVTRYLDNRLDVLGFPAKVRARRRQQRYFSKMAQNPTGKNTIKRRSIIRYHWLRWQCSNMDKVLKRTLSKWRRSLSKRLPMPMTRA</sequence>
<gene>
    <name evidence="1" type="ORF">SAMN02745129_2843</name>
</gene>
<accession>A0A1M5VLH5</accession>
<dbReference type="Proteomes" id="UP000184268">
    <property type="component" value="Unassembled WGS sequence"/>
</dbReference>
<dbReference type="EMBL" id="FQXG01000004">
    <property type="protein sequence ID" value="SHH76089.1"/>
    <property type="molecule type" value="Genomic_DNA"/>
</dbReference>
<dbReference type="AlphaFoldDB" id="A0A1M5VLH5"/>
<organism evidence="1 2">
    <name type="scientific">Ferrimonas marina</name>
    <dbReference type="NCBI Taxonomy" id="299255"/>
    <lineage>
        <taxon>Bacteria</taxon>
        <taxon>Pseudomonadati</taxon>
        <taxon>Pseudomonadota</taxon>
        <taxon>Gammaproteobacteria</taxon>
        <taxon>Alteromonadales</taxon>
        <taxon>Ferrimonadaceae</taxon>
        <taxon>Ferrimonas</taxon>
    </lineage>
</organism>
<dbReference type="SUPFAM" id="SSF53474">
    <property type="entry name" value="alpha/beta-Hydrolases"/>
    <property type="match status" value="1"/>
</dbReference>